<evidence type="ECO:0000313" key="2">
    <source>
        <dbReference type="Proteomes" id="UP000432715"/>
    </source>
</evidence>
<protein>
    <submittedName>
        <fullName evidence="1">YkuS family protein</fullName>
    </submittedName>
</protein>
<dbReference type="Proteomes" id="UP000432715">
    <property type="component" value="Unassembled WGS sequence"/>
</dbReference>
<dbReference type="AlphaFoldDB" id="A0A6I0EZ70"/>
<comment type="caution">
    <text evidence="1">The sequence shown here is derived from an EMBL/GenBank/DDBJ whole genome shotgun (WGS) entry which is preliminary data.</text>
</comment>
<dbReference type="RefSeq" id="WP_151861952.1">
    <property type="nucleotide sequence ID" value="NZ_WBZC01000054.1"/>
</dbReference>
<reference evidence="1 2" key="1">
    <citation type="submission" date="2019-10" db="EMBL/GenBank/DDBJ databases">
        <title>Alkaliphilus serpentinus sp. nov. and Alkaliphilus pronyensis sp. nov., two novel anaerobic alkaliphilic species isolated from the serpentinized-hosted hydrothermal field of the Prony Bay (New Caledonia).</title>
        <authorList>
            <person name="Postec A."/>
        </authorList>
    </citation>
    <scope>NUCLEOTIDE SEQUENCE [LARGE SCALE GENOMIC DNA]</scope>
    <source>
        <strain evidence="1 2">LacV</strain>
    </source>
</reference>
<organism evidence="1 2">
    <name type="scientific">Alkaliphilus pronyensis</name>
    <dbReference type="NCBI Taxonomy" id="1482732"/>
    <lineage>
        <taxon>Bacteria</taxon>
        <taxon>Bacillati</taxon>
        <taxon>Bacillota</taxon>
        <taxon>Clostridia</taxon>
        <taxon>Peptostreptococcales</taxon>
        <taxon>Natronincolaceae</taxon>
        <taxon>Alkaliphilus</taxon>
    </lineage>
</organism>
<name>A0A6I0EZ70_9FIRM</name>
<dbReference type="OrthoDB" id="1708042at2"/>
<evidence type="ECO:0000313" key="1">
    <source>
        <dbReference type="EMBL" id="KAB3531882.1"/>
    </source>
</evidence>
<keyword evidence="2" id="KW-1185">Reference proteome</keyword>
<gene>
    <name evidence="1" type="ORF">F8154_12475</name>
</gene>
<sequence length="86" mass="9620">MKKIAVQDGLEYLKEELEAIGYEIIDFTTGGFVDAIIYTDDYSGIEVFNNDTGGQNNGAILINARSKSTDEIIYIIEKRRYGGLFT</sequence>
<dbReference type="EMBL" id="WBZC01000054">
    <property type="protein sequence ID" value="KAB3531882.1"/>
    <property type="molecule type" value="Genomic_DNA"/>
</dbReference>
<dbReference type="InterPro" id="IPR005370">
    <property type="entry name" value="UPF0180"/>
</dbReference>
<proteinExistence type="predicted"/>
<accession>A0A6I0EZ70</accession>
<dbReference type="Pfam" id="PF03698">
    <property type="entry name" value="UPF0180"/>
    <property type="match status" value="1"/>
</dbReference>